<feature type="compositionally biased region" description="Low complexity" evidence="1">
    <location>
        <begin position="104"/>
        <end position="135"/>
    </location>
</feature>
<reference evidence="2" key="2">
    <citation type="submission" date="2020-11" db="EMBL/GenBank/DDBJ databases">
        <authorList>
            <consortium name="DOE Joint Genome Institute"/>
            <person name="Kuo A."/>
            <person name="Miyauchi S."/>
            <person name="Kiss E."/>
            <person name="Drula E."/>
            <person name="Kohler A."/>
            <person name="Sanchez-Garcia M."/>
            <person name="Andreopoulos B."/>
            <person name="Barry K.W."/>
            <person name="Bonito G."/>
            <person name="Buee M."/>
            <person name="Carver A."/>
            <person name="Chen C."/>
            <person name="Cichocki N."/>
            <person name="Clum A."/>
            <person name="Culley D."/>
            <person name="Crous P.W."/>
            <person name="Fauchery L."/>
            <person name="Girlanda M."/>
            <person name="Hayes R."/>
            <person name="Keri Z."/>
            <person name="Labutti K."/>
            <person name="Lipzen A."/>
            <person name="Lombard V."/>
            <person name="Magnuson J."/>
            <person name="Maillard F."/>
            <person name="Morin E."/>
            <person name="Murat C."/>
            <person name="Nolan M."/>
            <person name="Ohm R."/>
            <person name="Pangilinan J."/>
            <person name="Pereira M."/>
            <person name="Perotto S."/>
            <person name="Peter M."/>
            <person name="Riley R."/>
            <person name="Sitrit Y."/>
            <person name="Stielow B."/>
            <person name="Szollosi G."/>
            <person name="Zifcakova L."/>
            <person name="Stursova M."/>
            <person name="Spatafora J.W."/>
            <person name="Tedersoo L."/>
            <person name="Vaario L.-M."/>
            <person name="Yamada A."/>
            <person name="Yan M."/>
            <person name="Wang P."/>
            <person name="Xu J."/>
            <person name="Bruns T."/>
            <person name="Baldrian P."/>
            <person name="Vilgalys R."/>
            <person name="Henrissat B."/>
            <person name="Grigoriev I.V."/>
            <person name="Hibbett D."/>
            <person name="Nagy L.G."/>
            <person name="Martin F.M."/>
        </authorList>
    </citation>
    <scope>NUCLEOTIDE SEQUENCE</scope>
    <source>
        <strain evidence="2">UH-Tt-Lm1</strain>
    </source>
</reference>
<organism evidence="2 3">
    <name type="scientific">Thelephora terrestris</name>
    <dbReference type="NCBI Taxonomy" id="56493"/>
    <lineage>
        <taxon>Eukaryota</taxon>
        <taxon>Fungi</taxon>
        <taxon>Dikarya</taxon>
        <taxon>Basidiomycota</taxon>
        <taxon>Agaricomycotina</taxon>
        <taxon>Agaricomycetes</taxon>
        <taxon>Thelephorales</taxon>
        <taxon>Thelephoraceae</taxon>
        <taxon>Thelephora</taxon>
    </lineage>
</organism>
<dbReference type="AlphaFoldDB" id="A0A9P6H7J5"/>
<comment type="caution">
    <text evidence="2">The sequence shown here is derived from an EMBL/GenBank/DDBJ whole genome shotgun (WGS) entry which is preliminary data.</text>
</comment>
<gene>
    <name evidence="2" type="ORF">BJ322DRAFT_1023261</name>
</gene>
<sequence length="444" mass="48191">MFEALRDVVYDTKDDIQKIAGHIAVSSTGEIPGIGTFSIPLNPKEIHYENLKYWPQSHSSSSPGSSPGALTQIRAALEGYDFPSSPTHSESSVAPVDPSPPVRAPITATTPPVISPIITTLTPSSGLNGNDSDSGTATPGSPKPPPAKRMKTGSQGRFPWRKLWCAEWMSAPGENRTKAAFDRYIRDTVTNEMKQAKIKELLVVPGRTPNDPYSLDRAESGSAVGTSYWDSCEDPCRLAEGIGLHIGRGTFGRRCAKLKCLVIAADLQGGRGILAHLHDEDHGRQFASAALLLEVLLCTASWDDSQRIHSRFLGPLQRLRGDGNQEAIEWARGAEIDVGASLQTVTFSRHPLTYLCDVHRWENLCVKIFSLYGPARVIMDALALSQSEKALAVTRVNGAPPPSLPSTTVEVSYQVATYATKVHKWDHVFLCPSTGCISKTVRLL</sequence>
<evidence type="ECO:0000313" key="2">
    <source>
        <dbReference type="EMBL" id="KAF9781161.1"/>
    </source>
</evidence>
<evidence type="ECO:0000313" key="3">
    <source>
        <dbReference type="Proteomes" id="UP000736335"/>
    </source>
</evidence>
<feature type="region of interest" description="Disordered" evidence="1">
    <location>
        <begin position="80"/>
        <end position="155"/>
    </location>
</feature>
<name>A0A9P6H7J5_9AGAM</name>
<evidence type="ECO:0000256" key="1">
    <source>
        <dbReference type="SAM" id="MobiDB-lite"/>
    </source>
</evidence>
<reference evidence="2" key="1">
    <citation type="journal article" date="2020" name="Nat. Commun.">
        <title>Large-scale genome sequencing of mycorrhizal fungi provides insights into the early evolution of symbiotic traits.</title>
        <authorList>
            <person name="Miyauchi S."/>
            <person name="Kiss E."/>
            <person name="Kuo A."/>
            <person name="Drula E."/>
            <person name="Kohler A."/>
            <person name="Sanchez-Garcia M."/>
            <person name="Morin E."/>
            <person name="Andreopoulos B."/>
            <person name="Barry K.W."/>
            <person name="Bonito G."/>
            <person name="Buee M."/>
            <person name="Carver A."/>
            <person name="Chen C."/>
            <person name="Cichocki N."/>
            <person name="Clum A."/>
            <person name="Culley D."/>
            <person name="Crous P.W."/>
            <person name="Fauchery L."/>
            <person name="Girlanda M."/>
            <person name="Hayes R.D."/>
            <person name="Keri Z."/>
            <person name="LaButti K."/>
            <person name="Lipzen A."/>
            <person name="Lombard V."/>
            <person name="Magnuson J."/>
            <person name="Maillard F."/>
            <person name="Murat C."/>
            <person name="Nolan M."/>
            <person name="Ohm R.A."/>
            <person name="Pangilinan J."/>
            <person name="Pereira M.F."/>
            <person name="Perotto S."/>
            <person name="Peter M."/>
            <person name="Pfister S."/>
            <person name="Riley R."/>
            <person name="Sitrit Y."/>
            <person name="Stielow J.B."/>
            <person name="Szollosi G."/>
            <person name="Zifcakova L."/>
            <person name="Stursova M."/>
            <person name="Spatafora J.W."/>
            <person name="Tedersoo L."/>
            <person name="Vaario L.M."/>
            <person name="Yamada A."/>
            <person name="Yan M."/>
            <person name="Wang P."/>
            <person name="Xu J."/>
            <person name="Bruns T."/>
            <person name="Baldrian P."/>
            <person name="Vilgalys R."/>
            <person name="Dunand C."/>
            <person name="Henrissat B."/>
            <person name="Grigoriev I.V."/>
            <person name="Hibbett D."/>
            <person name="Nagy L.G."/>
            <person name="Martin F.M."/>
        </authorList>
    </citation>
    <scope>NUCLEOTIDE SEQUENCE</scope>
    <source>
        <strain evidence="2">UH-Tt-Lm1</strain>
    </source>
</reference>
<accession>A0A9P6H7J5</accession>
<dbReference type="EMBL" id="WIUZ02000014">
    <property type="protein sequence ID" value="KAF9781161.1"/>
    <property type="molecule type" value="Genomic_DNA"/>
</dbReference>
<keyword evidence="3" id="KW-1185">Reference proteome</keyword>
<proteinExistence type="predicted"/>
<dbReference type="Proteomes" id="UP000736335">
    <property type="component" value="Unassembled WGS sequence"/>
</dbReference>
<protein>
    <submittedName>
        <fullName evidence="2">Uncharacterized protein</fullName>
    </submittedName>
</protein>